<evidence type="ECO:0000313" key="3">
    <source>
        <dbReference type="Proteomes" id="UP001315686"/>
    </source>
</evidence>
<evidence type="ECO:0000313" key="2">
    <source>
        <dbReference type="EMBL" id="MBT0957601.1"/>
    </source>
</evidence>
<protein>
    <submittedName>
        <fullName evidence="2">Hint domain-containing protein</fullName>
    </submittedName>
</protein>
<feature type="domain" description="Hedgehog/Intein (Hint)" evidence="1">
    <location>
        <begin position="121"/>
        <end position="258"/>
    </location>
</feature>
<keyword evidence="3" id="KW-1185">Reference proteome</keyword>
<gene>
    <name evidence="2" type="ORF">IV417_09395</name>
</gene>
<dbReference type="RefSeq" id="WP_327793830.1">
    <property type="nucleotide sequence ID" value="NZ_JADQAZ010000002.1"/>
</dbReference>
<dbReference type="CDD" id="cd00081">
    <property type="entry name" value="Hint"/>
    <property type="match status" value="1"/>
</dbReference>
<proteinExistence type="predicted"/>
<dbReference type="InterPro" id="IPR028992">
    <property type="entry name" value="Hedgehog/Intein_dom"/>
</dbReference>
<reference evidence="2 3" key="1">
    <citation type="journal article" date="2021" name="Arch. Microbiol.">
        <title>Harenicola maris gen. nov., sp. nov. isolated from the Sea of Japan shallow sediments.</title>
        <authorList>
            <person name="Romanenko L.A."/>
            <person name="Kurilenko V.V."/>
            <person name="Chernysheva N.Y."/>
            <person name="Tekutyeva L.A."/>
            <person name="Velansky P.V."/>
            <person name="Svetashev V.I."/>
            <person name="Isaeva M.P."/>
        </authorList>
    </citation>
    <scope>NUCLEOTIDE SEQUENCE [LARGE SCALE GENOMIC DNA]</scope>
    <source>
        <strain evidence="2 3">KMM 3653</strain>
    </source>
</reference>
<dbReference type="InterPro" id="IPR036844">
    <property type="entry name" value="Hint_dom_sf"/>
</dbReference>
<dbReference type="Proteomes" id="UP001315686">
    <property type="component" value="Unassembled WGS sequence"/>
</dbReference>
<comment type="caution">
    <text evidence="2">The sequence shown here is derived from an EMBL/GenBank/DDBJ whole genome shotgun (WGS) entry which is preliminary data.</text>
</comment>
<sequence length="302" mass="32384">MPTTYTDQFFDIDPFSPPSAGTAMNFSNYDLVDADDDNDIGAAGADTVNGIDVTNAYPGDTVTINVPGVGNVTYEGITFYLSNGDRVFTPTDGQALQNGTLVSTTWVSTTGDLDVGDLGPPCFTPGTLIDTPKGARAIEDLCVGDLVMTADHGPQPIRWIGRREVEGSGDFAPIRIAKGALGNRRDLLVSPQHRMLISGWQAELLYGQEEVLIAAVHLLGHDRIHRAARRSVTYMHLMFDAHEVIFAEGVASESFDPGGHQGQEICATHEELRALFPEVAGRAPSLTAREVIRGRSAAALFA</sequence>
<accession>A0AAP2CQ67</accession>
<organism evidence="2 3">
    <name type="scientific">Harenicola maris</name>
    <dbReference type="NCBI Taxonomy" id="2841044"/>
    <lineage>
        <taxon>Bacteria</taxon>
        <taxon>Pseudomonadati</taxon>
        <taxon>Pseudomonadota</taxon>
        <taxon>Alphaproteobacteria</taxon>
        <taxon>Rhodobacterales</taxon>
        <taxon>Paracoccaceae</taxon>
        <taxon>Harenicola</taxon>
    </lineage>
</organism>
<dbReference type="SUPFAM" id="SSF51294">
    <property type="entry name" value="Hedgehog/intein (Hint) domain"/>
    <property type="match status" value="1"/>
</dbReference>
<name>A0AAP2CQ67_9RHOB</name>
<evidence type="ECO:0000259" key="1">
    <source>
        <dbReference type="Pfam" id="PF13403"/>
    </source>
</evidence>
<dbReference type="AlphaFoldDB" id="A0AAP2CQ67"/>
<dbReference type="EMBL" id="JADQAZ010000002">
    <property type="protein sequence ID" value="MBT0957601.1"/>
    <property type="molecule type" value="Genomic_DNA"/>
</dbReference>
<dbReference type="Gene3D" id="2.170.16.10">
    <property type="entry name" value="Hedgehog/Intein (Hint) domain"/>
    <property type="match status" value="1"/>
</dbReference>
<dbReference type="Pfam" id="PF13403">
    <property type="entry name" value="Hint_2"/>
    <property type="match status" value="1"/>
</dbReference>